<proteinExistence type="predicted"/>
<dbReference type="EMBL" id="LAZR01008249">
    <property type="protein sequence ID" value="KKM80005.1"/>
    <property type="molecule type" value="Genomic_DNA"/>
</dbReference>
<dbReference type="SUPFAM" id="SSF75005">
    <property type="entry name" value="Arabinanase/levansucrase/invertase"/>
    <property type="match status" value="1"/>
</dbReference>
<accession>A0A0F9MTN5</accession>
<comment type="caution">
    <text evidence="1">The sequence shown here is derived from an EMBL/GenBank/DDBJ whole genome shotgun (WGS) entry which is preliminary data.</text>
</comment>
<feature type="non-terminal residue" evidence="1">
    <location>
        <position position="1296"/>
    </location>
</feature>
<organism evidence="1">
    <name type="scientific">marine sediment metagenome</name>
    <dbReference type="NCBI Taxonomy" id="412755"/>
    <lineage>
        <taxon>unclassified sequences</taxon>
        <taxon>metagenomes</taxon>
        <taxon>ecological metagenomes</taxon>
    </lineage>
</organism>
<protein>
    <submittedName>
        <fullName evidence="1">Uncharacterized protein</fullName>
    </submittedName>
</protein>
<gene>
    <name evidence="1" type="ORF">LCGC14_1344210</name>
</gene>
<name>A0A0F9MTN5_9ZZZZ</name>
<evidence type="ECO:0000313" key="1">
    <source>
        <dbReference type="EMBL" id="KKM80005.1"/>
    </source>
</evidence>
<sequence length="1296" mass="135383">MNRIHIFKNKKNISYWRRAFLWLRIKSLSLLAILIAGLILFPCAAQADTVTYQKGDGKGTTSETDDSTMRSGYSNMGSNLDLMIDSSSHYHTVIKFPNIFGSGANQIPLGSTINSATLTVEVTNPGNTVNVYQLIESWIEANVTWTARTSSLSWTNTGADGTSSRYGTTVATFSPSSTGTYNITVTATVQNWSDGETNEGWVLTDTGSNGVDLRSSEYGTVANRPKLTVDYIPGSTTTIGDGTSPADNTVVRDSTNNAVDAFTLATDIDTDTVTALTVTFTGTDVTDVASSGVKIYDDSTGGTPNEWDAADTLKGTASFSGTTASVTVSISVDSSATQYLVTYDIATGATNTNTLQGAITAATATNTRAYNDTTDATLTISAPATTTIGDGTSPPSKDVAQSSTNDAVDAFTLFTDGGTDTVTALTVTFTGTAVADVATSGVKIYDDSTGGTPNEWDAADTLKGTASFSGTTASVTVSISVDDSATQYLVTYDIAVGATNTNTLLGAITGATFNNTLANNDTTDATLTVSQAAAPATLTNVATATNVGNPEAYTLNFGWTATAGRLLVLTASWDEDAVSASEDSGEWRKIYHVVNNMHDVTGAMYYKVADGTETSVSLSWIGAEDISIRVGEYSGIAKGDPLDVSSSGKSDATAVQNLSSGTTAATSDSYELAVAMMGSEDYNLTETGRSWSNSFSEATYLGSGSGDPGLSVAEKDLTSTGTVETTFTTTDTGDQMVVFVATFKHDDGAPGLAGLLDMSDAAPNRQYTNKAVALDLTGSDTVSVSGGGAEVRNVTDASAWLTSVAVDDGETVEFRMTSSASNSTAVNTTVTMSSFNQVWTITTMPPVSWIIGSTDRVFTSPDGTTWTLWDQTGTFPAGQSMHQLEYGGGYWLIGTGDSAALFESPDGVNWTNITPVEFTQGINGILYHMGIWYVRTDSKNFASTDRVNWTDLGNPGDGGSSGQTQTIKGGKHYVVISRNSSTSSSHDMWTSPATTNPASISFTENTNMSDTAGGGLAYADGVWVAAVADTNSEAPYYMIGAPTGTWTASNANSESYVLGFGNGIFTIIRGDYAQTTAPSIWNPTTYESSLNPRYGTVFGDGLFVSAHAHLSSVKYVAHSTDGITYTAVVNMGDSTFRTLEYGGAHNEPDDFPFTDQTDVALSTAINSNILTLANFTSTLKVFAGNGAEVCKNDSDDDLSNGCSTTWTAGDGTVTVVAGDKIGVRMTSDASALTEKVSTVQIGTRVYHWGVTTEEAITTIGDGTSPASKDVEASSTNNAVDAFTLVTNAGTDTVTAL</sequence>
<dbReference type="InterPro" id="IPR023296">
    <property type="entry name" value="Glyco_hydro_beta-prop_sf"/>
</dbReference>
<dbReference type="NCBIfam" id="NF033679">
    <property type="entry name" value="DNRLRE_dom"/>
    <property type="match status" value="1"/>
</dbReference>
<reference evidence="1" key="1">
    <citation type="journal article" date="2015" name="Nature">
        <title>Complex archaea that bridge the gap between prokaryotes and eukaryotes.</title>
        <authorList>
            <person name="Spang A."/>
            <person name="Saw J.H."/>
            <person name="Jorgensen S.L."/>
            <person name="Zaremba-Niedzwiedzka K."/>
            <person name="Martijn J."/>
            <person name="Lind A.E."/>
            <person name="van Eijk R."/>
            <person name="Schleper C."/>
            <person name="Guy L."/>
            <person name="Ettema T.J."/>
        </authorList>
    </citation>
    <scope>NUCLEOTIDE SEQUENCE</scope>
</reference>